<feature type="domain" description="Peptidase M28" evidence="1">
    <location>
        <begin position="116"/>
        <end position="329"/>
    </location>
</feature>
<accession>W0AKG8</accession>
<evidence type="ECO:0000313" key="3">
    <source>
        <dbReference type="Proteomes" id="UP000018851"/>
    </source>
</evidence>
<dbReference type="KEGG" id="ssan:NX02_27255"/>
<evidence type="ECO:0000313" key="2">
    <source>
        <dbReference type="EMBL" id="AHE57037.1"/>
    </source>
</evidence>
<dbReference type="PANTHER" id="PTHR12147:SF26">
    <property type="entry name" value="PEPTIDASE M28 DOMAIN-CONTAINING PROTEIN"/>
    <property type="match status" value="1"/>
</dbReference>
<dbReference type="EMBL" id="CP006644">
    <property type="protein sequence ID" value="AHE57037.1"/>
    <property type="molecule type" value="Genomic_DNA"/>
</dbReference>
<dbReference type="eggNOG" id="COG2234">
    <property type="taxonomic scope" value="Bacteria"/>
</dbReference>
<dbReference type="GO" id="GO:0008235">
    <property type="term" value="F:metalloexopeptidase activity"/>
    <property type="evidence" value="ECO:0007669"/>
    <property type="project" value="InterPro"/>
</dbReference>
<protein>
    <recommendedName>
        <fullName evidence="1">Peptidase M28 domain-containing protein</fullName>
    </recommendedName>
</protein>
<dbReference type="Pfam" id="PF04389">
    <property type="entry name" value="Peptidase_M28"/>
    <property type="match status" value="1"/>
</dbReference>
<dbReference type="InterPro" id="IPR045175">
    <property type="entry name" value="M28_fam"/>
</dbReference>
<dbReference type="RefSeq" id="WP_169787215.1">
    <property type="nucleotide sequence ID" value="NZ_CP006644.1"/>
</dbReference>
<keyword evidence="3" id="KW-1185">Reference proteome</keyword>
<gene>
    <name evidence="2" type="ORF">NX02_27255</name>
</gene>
<name>W0AKG8_9SPHN</name>
<dbReference type="PANTHER" id="PTHR12147">
    <property type="entry name" value="METALLOPEPTIDASE M28 FAMILY MEMBER"/>
    <property type="match status" value="1"/>
</dbReference>
<proteinExistence type="predicted"/>
<evidence type="ECO:0000259" key="1">
    <source>
        <dbReference type="Pfam" id="PF04389"/>
    </source>
</evidence>
<dbReference type="GO" id="GO:0006508">
    <property type="term" value="P:proteolysis"/>
    <property type="evidence" value="ECO:0007669"/>
    <property type="project" value="InterPro"/>
</dbReference>
<dbReference type="STRING" id="1123269.NX02_27255"/>
<organism evidence="2 3">
    <name type="scientific">Sphingomonas sanxanigenens DSM 19645 = NX02</name>
    <dbReference type="NCBI Taxonomy" id="1123269"/>
    <lineage>
        <taxon>Bacteria</taxon>
        <taxon>Pseudomonadati</taxon>
        <taxon>Pseudomonadota</taxon>
        <taxon>Alphaproteobacteria</taxon>
        <taxon>Sphingomonadales</taxon>
        <taxon>Sphingomonadaceae</taxon>
        <taxon>Sphingomonas</taxon>
    </lineage>
</organism>
<dbReference type="Gene3D" id="3.40.630.10">
    <property type="entry name" value="Zn peptidases"/>
    <property type="match status" value="1"/>
</dbReference>
<reference evidence="2 3" key="1">
    <citation type="submission" date="2013-07" db="EMBL/GenBank/DDBJ databases">
        <title>Completed genome of Sphingomonas sanxanigenens NX02.</title>
        <authorList>
            <person name="Ma T."/>
            <person name="Huang H."/>
            <person name="Wu M."/>
            <person name="Li X."/>
            <person name="Li G."/>
        </authorList>
    </citation>
    <scope>NUCLEOTIDE SEQUENCE [LARGE SCALE GENOMIC DNA]</scope>
    <source>
        <strain evidence="2 3">NX02</strain>
    </source>
</reference>
<dbReference type="PATRIC" id="fig|1123269.5.peg.5349"/>
<dbReference type="Proteomes" id="UP000018851">
    <property type="component" value="Chromosome"/>
</dbReference>
<dbReference type="AlphaFoldDB" id="W0AKG8"/>
<sequence>MVLRSIGVRPSRIVAMALILLLFGTPVAALLWATAVPGRSHKGPLPAISAEQRLLAERLTAHVTAIGTTPHNVGHPEALDRAAGYIERHLAGLGYAVHRQRFQPDLPIVRNIEVVVAPRTTSAPTLVIGAHYDSAGDAPGANDNGSGTAAVIELARRLRALDGRSALRIRLVLFANEEPPFFETEGMGSVAYARRLKRSGEPVIGMMSLETMGYYSDRPGSQHYPPPLSLLYPGTGNFIAFVGTTDSRDFVRHAVGTFRATTPFPSVGGTAPAFVRGIDWSDHRSFAAVGIPALMVTDTAPFRYPYYHAQADTPDKLDYGRLARVTEGLERVVRASEKEAR</sequence>
<dbReference type="InterPro" id="IPR007484">
    <property type="entry name" value="Peptidase_M28"/>
</dbReference>
<dbReference type="SUPFAM" id="SSF53187">
    <property type="entry name" value="Zn-dependent exopeptidases"/>
    <property type="match status" value="1"/>
</dbReference>
<dbReference type="HOGENOM" id="CLU_048743_0_0_5"/>